<keyword evidence="6 7" id="KW-0067">ATP-binding</keyword>
<evidence type="ECO:0000256" key="3">
    <source>
        <dbReference type="ARBA" id="ARBA00022679"/>
    </source>
</evidence>
<evidence type="ECO:0000256" key="7">
    <source>
        <dbReference type="PROSITE-ProRule" id="PRU10141"/>
    </source>
</evidence>
<evidence type="ECO:0000256" key="2">
    <source>
        <dbReference type="ARBA" id="ARBA00012513"/>
    </source>
</evidence>
<dbReference type="InterPro" id="IPR011009">
    <property type="entry name" value="Kinase-like_dom_sf"/>
</dbReference>
<dbReference type="Proteomes" id="UP000032046">
    <property type="component" value="Unassembled WGS sequence"/>
</dbReference>
<proteinExistence type="inferred from homology"/>
<sequence length="849" mass="96663">MPLLMVALATQGKLSISGQENGIVFCSIDLNEVMNYDWVKLDPALRKQFKLYLSEGKSTIKVTGILDESLKDIYHTFYHYDTYTVEQEYHHRIGILYHHSSNEASEHAHREYATYCLANALLDSPIEFLQDRFLNIANHILVKSGLQPERPRLKVAQTLCTLLNYDGEGVVYNPFAGCAIAAAMIQAGDMLYADGDTNDKLYAAARLLNYGTGGNNAHVQQRNSLEWLNCSKIDYVMSTYRGYINGKSAFDFCLSKCFDTLADAGKFAGIVSPKDIFENQSDDMKEALKRDWIETIVLLPFGEVAVLVNANKSSEMKKLVRFYDLNHPMLRCRPINLVLSDESYADFFKVSDIKKKDFLKNFINPELPERDGSVIVKLSDFVSKIRRQTYSLTRVPEEEKVMAYIDRKETYNMYKNLWMNDIDKKNISFLFAPAYHLTSDCLITNSQGRLEPRLFDADQGTAYFQDGYAFSIKTDAPFDAKWLMTQLNEPYVRRQLHPYGMDEMVPETITEDQILNLSLYQECENQQEDDDFYFDNLEGDVLPMGYELSSEHVVYTIHKFLGHGSFGYAYSALSHNLLNGEEKEVVLKEFYPCSDFHREGDEFRAVANEYTNFDIDTERQKFCEEAEIMRRLGNTPDSHIVPAEELFKCERTDTMYYVMPFYHAGSLEDLQNTGANFSEELVLKHIVEPLCKALHIAHGNKVLHLDIKPENILVDENGDAALTDFGVAKQYDDEGSIINRAGVHGTSDFAAPEMRVHGSAMIKFGSEPDIFGLSATLYNIMTNNRPHPIQYNSDEDRDLRHFMKEANISDKFADAIVAGLQAAAPARPANAQAFLNKFPGYENVKLKSC</sequence>
<dbReference type="AlphaFoldDB" id="A0A0D0HDZ8"/>
<organism evidence="9 10">
    <name type="scientific">Prevotella pectinovora</name>
    <dbReference type="NCBI Taxonomy" id="1602169"/>
    <lineage>
        <taxon>Bacteria</taxon>
        <taxon>Pseudomonadati</taxon>
        <taxon>Bacteroidota</taxon>
        <taxon>Bacteroidia</taxon>
        <taxon>Bacteroidales</taxon>
        <taxon>Prevotellaceae</taxon>
        <taxon>Prevotella</taxon>
    </lineage>
</organism>
<dbReference type="PROSITE" id="PS00107">
    <property type="entry name" value="PROTEIN_KINASE_ATP"/>
    <property type="match status" value="1"/>
</dbReference>
<keyword evidence="10" id="KW-1185">Reference proteome</keyword>
<dbReference type="GO" id="GO:0005524">
    <property type="term" value="F:ATP binding"/>
    <property type="evidence" value="ECO:0007669"/>
    <property type="project" value="UniProtKB-UniRule"/>
</dbReference>
<dbReference type="PROSITE" id="PS00108">
    <property type="entry name" value="PROTEIN_KINASE_ST"/>
    <property type="match status" value="1"/>
</dbReference>
<dbReference type="GO" id="GO:0004674">
    <property type="term" value="F:protein serine/threonine kinase activity"/>
    <property type="evidence" value="ECO:0007669"/>
    <property type="project" value="UniProtKB-EC"/>
</dbReference>
<evidence type="ECO:0000256" key="1">
    <source>
        <dbReference type="ARBA" id="ARBA00010886"/>
    </source>
</evidence>
<dbReference type="InterPro" id="IPR050660">
    <property type="entry name" value="NEK_Ser/Thr_kinase"/>
</dbReference>
<dbReference type="InterPro" id="IPR017441">
    <property type="entry name" value="Protein_kinase_ATP_BS"/>
</dbReference>
<feature type="binding site" evidence="7">
    <location>
        <position position="588"/>
    </location>
    <ligand>
        <name>ATP</name>
        <dbReference type="ChEBI" id="CHEBI:30616"/>
    </ligand>
</feature>
<comment type="similarity">
    <text evidence="1">Belongs to the protein kinase superfamily. NEK Ser/Thr protein kinase family. NIMA subfamily.</text>
</comment>
<accession>A0A0D0HDZ8</accession>
<dbReference type="InterPro" id="IPR008271">
    <property type="entry name" value="Ser/Thr_kinase_AS"/>
</dbReference>
<dbReference type="EC" id="2.7.11.1" evidence="2"/>
<dbReference type="Pfam" id="PF00069">
    <property type="entry name" value="Pkinase"/>
    <property type="match status" value="1"/>
</dbReference>
<evidence type="ECO:0000313" key="10">
    <source>
        <dbReference type="Proteomes" id="UP000032046"/>
    </source>
</evidence>
<dbReference type="PANTHER" id="PTHR43671">
    <property type="entry name" value="SERINE/THREONINE-PROTEIN KINASE NEK"/>
    <property type="match status" value="1"/>
</dbReference>
<dbReference type="InterPro" id="IPR000719">
    <property type="entry name" value="Prot_kinase_dom"/>
</dbReference>
<evidence type="ECO:0000259" key="8">
    <source>
        <dbReference type="PROSITE" id="PS50011"/>
    </source>
</evidence>
<keyword evidence="3" id="KW-0808">Transferase</keyword>
<dbReference type="SUPFAM" id="SSF53335">
    <property type="entry name" value="S-adenosyl-L-methionine-dependent methyltransferases"/>
    <property type="match status" value="1"/>
</dbReference>
<keyword evidence="4 7" id="KW-0547">Nucleotide-binding</keyword>
<evidence type="ECO:0000256" key="5">
    <source>
        <dbReference type="ARBA" id="ARBA00022777"/>
    </source>
</evidence>
<evidence type="ECO:0000256" key="6">
    <source>
        <dbReference type="ARBA" id="ARBA00022840"/>
    </source>
</evidence>
<gene>
    <name evidence="9" type="ORF">ST44_04780</name>
</gene>
<dbReference type="SUPFAM" id="SSF56112">
    <property type="entry name" value="Protein kinase-like (PK-like)"/>
    <property type="match status" value="1"/>
</dbReference>
<comment type="caution">
    <text evidence="9">The sequence shown here is derived from an EMBL/GenBank/DDBJ whole genome shotgun (WGS) entry which is preliminary data.</text>
</comment>
<name>A0A0D0HDZ8_9BACT</name>
<feature type="domain" description="Protein kinase" evidence="8">
    <location>
        <begin position="555"/>
        <end position="839"/>
    </location>
</feature>
<dbReference type="Gene3D" id="1.10.510.10">
    <property type="entry name" value="Transferase(Phosphotransferase) domain 1"/>
    <property type="match status" value="1"/>
</dbReference>
<reference evidence="9 10" key="1">
    <citation type="submission" date="2015-01" db="EMBL/GenBank/DDBJ databases">
        <title>Comparative genomics of non-oral Prevotella species.</title>
        <authorList>
            <person name="Accetto T."/>
            <person name="Nograsek B."/>
            <person name="Avgustin G."/>
        </authorList>
    </citation>
    <scope>NUCLEOTIDE SEQUENCE [LARGE SCALE GENOMIC DNA]</scope>
    <source>
        <strain evidence="9 10">P5-119</strain>
    </source>
</reference>
<protein>
    <recommendedName>
        <fullName evidence="2">non-specific serine/threonine protein kinase</fullName>
        <ecNumber evidence="2">2.7.11.1</ecNumber>
    </recommendedName>
</protein>
<evidence type="ECO:0000313" key="9">
    <source>
        <dbReference type="EMBL" id="KIP63223.1"/>
    </source>
</evidence>
<dbReference type="SMART" id="SM00220">
    <property type="entry name" value="S_TKc"/>
    <property type="match status" value="1"/>
</dbReference>
<dbReference type="STRING" id="1602171.ST44_04780"/>
<dbReference type="PANTHER" id="PTHR43671:SF13">
    <property type="entry name" value="SERINE_THREONINE-PROTEIN KINASE NEK2"/>
    <property type="match status" value="1"/>
</dbReference>
<evidence type="ECO:0000256" key="4">
    <source>
        <dbReference type="ARBA" id="ARBA00022741"/>
    </source>
</evidence>
<keyword evidence="5" id="KW-0418">Kinase</keyword>
<dbReference type="InterPro" id="IPR029063">
    <property type="entry name" value="SAM-dependent_MTases_sf"/>
</dbReference>
<dbReference type="PROSITE" id="PS50011">
    <property type="entry name" value="PROTEIN_KINASE_DOM"/>
    <property type="match status" value="1"/>
</dbReference>
<dbReference type="EMBL" id="JXQK01000046">
    <property type="protein sequence ID" value="KIP63223.1"/>
    <property type="molecule type" value="Genomic_DNA"/>
</dbReference>